<protein>
    <recommendedName>
        <fullName evidence="1">non-specific serine/threonine protein kinase</fullName>
        <ecNumber evidence="1">2.7.11.1</ecNumber>
    </recommendedName>
</protein>
<dbReference type="SUPFAM" id="SSF48371">
    <property type="entry name" value="ARM repeat"/>
    <property type="match status" value="1"/>
</dbReference>
<dbReference type="GO" id="GO:0005737">
    <property type="term" value="C:cytoplasm"/>
    <property type="evidence" value="ECO:0007669"/>
    <property type="project" value="UniProtKB-ARBA"/>
</dbReference>
<evidence type="ECO:0000256" key="4">
    <source>
        <dbReference type="ARBA" id="ARBA00022741"/>
    </source>
</evidence>
<evidence type="ECO:0000256" key="3">
    <source>
        <dbReference type="ARBA" id="ARBA00022679"/>
    </source>
</evidence>
<dbReference type="PANTHER" id="PTHR22983:SF6">
    <property type="entry name" value="SERINE_THREONINE-PROTEIN KINASE 36"/>
    <property type="match status" value="1"/>
</dbReference>
<evidence type="ECO:0000256" key="2">
    <source>
        <dbReference type="ARBA" id="ARBA00022527"/>
    </source>
</evidence>
<comment type="catalytic activity">
    <reaction evidence="7">
        <text>L-threonyl-[protein] + ATP = O-phospho-L-threonyl-[protein] + ADP + H(+)</text>
        <dbReference type="Rhea" id="RHEA:46608"/>
        <dbReference type="Rhea" id="RHEA-COMP:11060"/>
        <dbReference type="Rhea" id="RHEA-COMP:11605"/>
        <dbReference type="ChEBI" id="CHEBI:15378"/>
        <dbReference type="ChEBI" id="CHEBI:30013"/>
        <dbReference type="ChEBI" id="CHEBI:30616"/>
        <dbReference type="ChEBI" id="CHEBI:61977"/>
        <dbReference type="ChEBI" id="CHEBI:456216"/>
        <dbReference type="EC" id="2.7.11.1"/>
    </reaction>
</comment>
<dbReference type="Pfam" id="PF13513">
    <property type="entry name" value="HEAT_EZ"/>
    <property type="match status" value="1"/>
</dbReference>
<evidence type="ECO:0000313" key="10">
    <source>
        <dbReference type="Proteomes" id="UP000001593"/>
    </source>
</evidence>
<dbReference type="AlphaFoldDB" id="A7SXJ9"/>
<dbReference type="PhylomeDB" id="A7SXJ9"/>
<dbReference type="EMBL" id="DS469890">
    <property type="protein sequence ID" value="EDO31544.1"/>
    <property type="molecule type" value="Genomic_DNA"/>
</dbReference>
<evidence type="ECO:0000256" key="8">
    <source>
        <dbReference type="ARBA" id="ARBA00048679"/>
    </source>
</evidence>
<comment type="catalytic activity">
    <reaction evidence="8">
        <text>L-seryl-[protein] + ATP = O-phospho-L-seryl-[protein] + ADP + H(+)</text>
        <dbReference type="Rhea" id="RHEA:17989"/>
        <dbReference type="Rhea" id="RHEA-COMP:9863"/>
        <dbReference type="Rhea" id="RHEA-COMP:11604"/>
        <dbReference type="ChEBI" id="CHEBI:15378"/>
        <dbReference type="ChEBI" id="CHEBI:29999"/>
        <dbReference type="ChEBI" id="CHEBI:30616"/>
        <dbReference type="ChEBI" id="CHEBI:83421"/>
        <dbReference type="ChEBI" id="CHEBI:456216"/>
        <dbReference type="EC" id="2.7.11.1"/>
    </reaction>
</comment>
<evidence type="ECO:0000256" key="6">
    <source>
        <dbReference type="ARBA" id="ARBA00022840"/>
    </source>
</evidence>
<dbReference type="InParanoid" id="A7SXJ9"/>
<proteinExistence type="predicted"/>
<dbReference type="KEGG" id="nve:5502464"/>
<dbReference type="EC" id="2.7.11.1" evidence="1"/>
<feature type="non-terminal residue" evidence="9">
    <location>
        <position position="1"/>
    </location>
</feature>
<dbReference type="STRING" id="45351.A7SXJ9"/>
<dbReference type="HOGENOM" id="CLU_1449347_0_0_1"/>
<keyword evidence="5" id="KW-0418">Kinase</keyword>
<keyword evidence="4" id="KW-0547">Nucleotide-binding</keyword>
<evidence type="ECO:0000256" key="5">
    <source>
        <dbReference type="ARBA" id="ARBA00022777"/>
    </source>
</evidence>
<keyword evidence="3" id="KW-0808">Transferase</keyword>
<reference evidence="9 10" key="1">
    <citation type="journal article" date="2007" name="Science">
        <title>Sea anemone genome reveals ancestral eumetazoan gene repertoire and genomic organization.</title>
        <authorList>
            <person name="Putnam N.H."/>
            <person name="Srivastava M."/>
            <person name="Hellsten U."/>
            <person name="Dirks B."/>
            <person name="Chapman J."/>
            <person name="Salamov A."/>
            <person name="Terry A."/>
            <person name="Shapiro H."/>
            <person name="Lindquist E."/>
            <person name="Kapitonov V.V."/>
            <person name="Jurka J."/>
            <person name="Genikhovich G."/>
            <person name="Grigoriev I.V."/>
            <person name="Lucas S.M."/>
            <person name="Steele R.E."/>
            <person name="Finnerty J.R."/>
            <person name="Technau U."/>
            <person name="Martindale M.Q."/>
            <person name="Rokhsar D.S."/>
        </authorList>
    </citation>
    <scope>NUCLEOTIDE SEQUENCE [LARGE SCALE GENOMIC DNA]</scope>
    <source>
        <strain evidence="10">CH2 X CH6</strain>
    </source>
</reference>
<organism evidence="9 10">
    <name type="scientific">Nematostella vectensis</name>
    <name type="common">Starlet sea anemone</name>
    <dbReference type="NCBI Taxonomy" id="45351"/>
    <lineage>
        <taxon>Eukaryota</taxon>
        <taxon>Metazoa</taxon>
        <taxon>Cnidaria</taxon>
        <taxon>Anthozoa</taxon>
        <taxon>Hexacorallia</taxon>
        <taxon>Actiniaria</taxon>
        <taxon>Edwardsiidae</taxon>
        <taxon>Nematostella</taxon>
    </lineage>
</organism>
<sequence>LRLPVVSPGLVCRLVLSDEMFVTQFAKYVIKEKAELFFTSLLSTDSPVSIVCDVIAILSHVARSSSEYVSTVISILAGDRGSYEALYAVLMCPDTAVVAGACGMLGNILKHSAVFYPVLQRTDTLSVLSGCLKFDDPNTRKAASYALGNAAYHSDSLYSLLAPVIPQLVELLTDSVPRTRANVAGKS</sequence>
<dbReference type="GO" id="GO:0004674">
    <property type="term" value="F:protein serine/threonine kinase activity"/>
    <property type="evidence" value="ECO:0007669"/>
    <property type="project" value="UniProtKB-KW"/>
</dbReference>
<dbReference type="PANTHER" id="PTHR22983">
    <property type="entry name" value="PROTEIN KINASE RELATED"/>
    <property type="match status" value="1"/>
</dbReference>
<evidence type="ECO:0000313" key="9">
    <source>
        <dbReference type="EMBL" id="EDO31544.1"/>
    </source>
</evidence>
<dbReference type="InterPro" id="IPR011989">
    <property type="entry name" value="ARM-like"/>
</dbReference>
<accession>A7SXJ9</accession>
<dbReference type="Gene3D" id="1.25.10.10">
    <property type="entry name" value="Leucine-rich Repeat Variant"/>
    <property type="match status" value="1"/>
</dbReference>
<dbReference type="InterPro" id="IPR016024">
    <property type="entry name" value="ARM-type_fold"/>
</dbReference>
<evidence type="ECO:0000256" key="1">
    <source>
        <dbReference type="ARBA" id="ARBA00012513"/>
    </source>
</evidence>
<evidence type="ECO:0000256" key="7">
    <source>
        <dbReference type="ARBA" id="ARBA00047899"/>
    </source>
</evidence>
<gene>
    <name evidence="9" type="ORF">NEMVEDRAFT_v1g136831</name>
</gene>
<dbReference type="eggNOG" id="ENOG502QSCK">
    <property type="taxonomic scope" value="Eukaryota"/>
</dbReference>
<keyword evidence="2" id="KW-0723">Serine/threonine-protein kinase</keyword>
<keyword evidence="10" id="KW-1185">Reference proteome</keyword>
<name>A7SXJ9_NEMVE</name>
<keyword evidence="6" id="KW-0067">ATP-binding</keyword>
<dbReference type="GO" id="GO:0005524">
    <property type="term" value="F:ATP binding"/>
    <property type="evidence" value="ECO:0007669"/>
    <property type="project" value="UniProtKB-KW"/>
</dbReference>
<dbReference type="Proteomes" id="UP000001593">
    <property type="component" value="Unassembled WGS sequence"/>
</dbReference>